<name>A0A0B4MZH6_9EUKA</name>
<keyword evidence="7 9" id="KW-0472">Membrane</keyword>
<dbReference type="InterPro" id="IPR033945">
    <property type="entry name" value="Cyt_c_oxase_su3_dom"/>
</dbReference>
<keyword evidence="8 11" id="KW-0496">Mitochondrion</keyword>
<dbReference type="PANTHER" id="PTHR11403:SF7">
    <property type="entry name" value="CYTOCHROME C OXIDASE SUBUNIT 3"/>
    <property type="match status" value="1"/>
</dbReference>
<dbReference type="InterPro" id="IPR013833">
    <property type="entry name" value="Cyt_c_oxidase_su3_a-hlx"/>
</dbReference>
<evidence type="ECO:0000256" key="4">
    <source>
        <dbReference type="ARBA" id="ARBA00022692"/>
    </source>
</evidence>
<protein>
    <recommendedName>
        <fullName evidence="3 8">Cytochrome c oxidase subunit 3</fullName>
    </recommendedName>
</protein>
<dbReference type="SUPFAM" id="SSF81452">
    <property type="entry name" value="Cytochrome c oxidase subunit III-like"/>
    <property type="match status" value="1"/>
</dbReference>
<dbReference type="GO" id="GO:0004129">
    <property type="term" value="F:cytochrome-c oxidase activity"/>
    <property type="evidence" value="ECO:0007669"/>
    <property type="project" value="InterPro"/>
</dbReference>
<comment type="subcellular location">
    <subcellularLocation>
        <location evidence="1">Membrane</location>
        <topology evidence="1">Multi-pass membrane protein</topology>
    </subcellularLocation>
</comment>
<evidence type="ECO:0000256" key="3">
    <source>
        <dbReference type="ARBA" id="ARBA00015944"/>
    </source>
</evidence>
<dbReference type="EMBL" id="KJ679272">
    <property type="protein sequence ID" value="AID52056.1"/>
    <property type="molecule type" value="Genomic_DNA"/>
</dbReference>
<feature type="transmembrane region" description="Helical" evidence="9">
    <location>
        <begin position="188"/>
        <end position="208"/>
    </location>
</feature>
<reference evidence="11" key="2">
    <citation type="submission" date="2014-04" db="EMBL/GenBank/DDBJ databases">
        <authorList>
            <person name="Fu C.-J."/>
            <person name="Sheikh S."/>
            <person name="Miao W."/>
            <person name="Andersson S.G.E."/>
            <person name="Baldauf S.L."/>
        </authorList>
    </citation>
    <scope>NUCLEOTIDE SEQUENCE</scope>
    <source>
        <strain evidence="11">ATCC MYA-3509</strain>
    </source>
</reference>
<organism evidence="11">
    <name type="scientific">Acrasis kona</name>
    <dbReference type="NCBI Taxonomy" id="1008807"/>
    <lineage>
        <taxon>Eukaryota</taxon>
        <taxon>Discoba</taxon>
        <taxon>Heterolobosea</taxon>
        <taxon>Tetramitia</taxon>
        <taxon>Eutetramitia</taxon>
        <taxon>Acrasidae</taxon>
        <taxon>Acrasis</taxon>
    </lineage>
</organism>
<dbReference type="GO" id="GO:0019646">
    <property type="term" value="P:aerobic electron transport chain"/>
    <property type="evidence" value="ECO:0007669"/>
    <property type="project" value="InterPro"/>
</dbReference>
<feature type="transmembrane region" description="Helical" evidence="9">
    <location>
        <begin position="70"/>
        <end position="90"/>
    </location>
</feature>
<dbReference type="InterPro" id="IPR035973">
    <property type="entry name" value="Cyt_c_oxidase_su3-like_sf"/>
</dbReference>
<feature type="transmembrane region" description="Helical" evidence="9">
    <location>
        <begin position="137"/>
        <end position="158"/>
    </location>
</feature>
<evidence type="ECO:0000256" key="7">
    <source>
        <dbReference type="ARBA" id="ARBA00023136"/>
    </source>
</evidence>
<geneLocation type="mitochondrion" evidence="11"/>
<gene>
    <name evidence="11" type="primary">cox3</name>
</gene>
<evidence type="ECO:0000256" key="5">
    <source>
        <dbReference type="ARBA" id="ARBA00022967"/>
    </source>
</evidence>
<evidence type="ECO:0000256" key="1">
    <source>
        <dbReference type="ARBA" id="ARBA00004141"/>
    </source>
</evidence>
<dbReference type="Pfam" id="PF00510">
    <property type="entry name" value="COX3"/>
    <property type="match status" value="1"/>
</dbReference>
<feature type="transmembrane region" description="Helical" evidence="9">
    <location>
        <begin position="214"/>
        <end position="233"/>
    </location>
</feature>
<evidence type="ECO:0000256" key="9">
    <source>
        <dbReference type="SAM" id="Phobius"/>
    </source>
</evidence>
<dbReference type="GO" id="GO:0016020">
    <property type="term" value="C:membrane"/>
    <property type="evidence" value="ECO:0007669"/>
    <property type="project" value="UniProtKB-SubCell"/>
</dbReference>
<feature type="transmembrane region" description="Helical" evidence="9">
    <location>
        <begin position="295"/>
        <end position="315"/>
    </location>
</feature>
<dbReference type="Gene3D" id="1.20.120.80">
    <property type="entry name" value="Cytochrome c oxidase, subunit III, four-helix bundle"/>
    <property type="match status" value="1"/>
</dbReference>
<dbReference type="RefSeq" id="YP_009117140.1">
    <property type="nucleotide sequence ID" value="NC_026286.1"/>
</dbReference>
<keyword evidence="6 9" id="KW-1133">Transmembrane helix</keyword>
<evidence type="ECO:0000256" key="2">
    <source>
        <dbReference type="ARBA" id="ARBA00010581"/>
    </source>
</evidence>
<sequence length="316" mass="37493">MLIVIINMNKKILTIEHILFRMEYMNESLYNILKNIIYDFLLSVIFKSIKIFNKYRLYTHYFNEVLYTKYPFYISLFVYNLVLLLLLYLFNKQLVLFVIGFTFMLVALIESVKGWFRDLMIEGYHLGKYNRKVQRCIHAGVFLFLVSEVMVFIGFFWVYLDRCFHVPALFGSIPLVGIENIYFYKKPIVATCFLMTSTFLLNLGYYFSLCGVNIASVIMGLGCIYLGFIFLLIQVLEYYHLVMCFNDSIFASSFYLLTGFHGFHVMVGLIFLLIQNERLLDLQLNPRHLLGFTMAMLYWHFVDIVWAILFVLLYIY</sequence>
<feature type="domain" description="Heme-copper oxidase subunit III family profile" evidence="10">
    <location>
        <begin position="58"/>
        <end position="316"/>
    </location>
</feature>
<dbReference type="InterPro" id="IPR000298">
    <property type="entry name" value="Cyt_c_oxidase-like_su3"/>
</dbReference>
<evidence type="ECO:0000256" key="8">
    <source>
        <dbReference type="RuleBase" id="RU003375"/>
    </source>
</evidence>
<evidence type="ECO:0000259" key="10">
    <source>
        <dbReference type="PROSITE" id="PS50253"/>
    </source>
</evidence>
<dbReference type="PROSITE" id="PS50253">
    <property type="entry name" value="COX3"/>
    <property type="match status" value="1"/>
</dbReference>
<dbReference type="AlphaFoldDB" id="A0A0B4MZH6"/>
<feature type="transmembrane region" description="Helical" evidence="9">
    <location>
        <begin position="96"/>
        <end position="116"/>
    </location>
</feature>
<reference evidence="11" key="1">
    <citation type="journal article" date="2014" name="Genome Biol. Evol.">
        <title>Missing genes, multiple ORFs, and C-to-U type RNA editing in Acrasis kona (Heterolobosea, Excavata) mitochondrial DNA.</title>
        <authorList>
            <person name="Fu C.J."/>
            <person name="Sheikh S."/>
            <person name="Miao W."/>
            <person name="Andersson S.G."/>
            <person name="Baldauf S.L."/>
        </authorList>
    </citation>
    <scope>NUCLEOTIDE SEQUENCE</scope>
    <source>
        <strain evidence="11">ATCC MYA-3509</strain>
    </source>
</reference>
<dbReference type="PANTHER" id="PTHR11403">
    <property type="entry name" value="CYTOCHROME C OXIDASE SUBUNIT III"/>
    <property type="match status" value="1"/>
</dbReference>
<keyword evidence="5" id="KW-1278">Translocase</keyword>
<dbReference type="GeneID" id="22974623"/>
<evidence type="ECO:0000313" key="11">
    <source>
        <dbReference type="EMBL" id="AID52056.1"/>
    </source>
</evidence>
<accession>A0A0B4MZH6</accession>
<evidence type="ECO:0000256" key="6">
    <source>
        <dbReference type="ARBA" id="ARBA00022989"/>
    </source>
</evidence>
<feature type="transmembrane region" description="Helical" evidence="9">
    <location>
        <begin position="254"/>
        <end position="275"/>
    </location>
</feature>
<proteinExistence type="inferred from homology"/>
<dbReference type="InterPro" id="IPR024791">
    <property type="entry name" value="Cyt_c/ubiquinol_Oxase_su3"/>
</dbReference>
<comment type="similarity">
    <text evidence="2 8">Belongs to the cytochrome c oxidase subunit 3 family.</text>
</comment>
<keyword evidence="4 8" id="KW-0812">Transmembrane</keyword>
<dbReference type="CDD" id="cd01665">
    <property type="entry name" value="Cyt_c_Oxidase_III"/>
    <property type="match status" value="1"/>
</dbReference>
<comment type="function">
    <text evidence="8">Component of the cytochrome c oxidase, the last enzyme in the mitochondrial electron transport chain which drives oxidative phosphorylation. The respiratory chain contains 3 multisubunit complexes succinate dehydrogenase (complex II, CII), ubiquinol-cytochrome c oxidoreductase (cytochrome b-c1 complex, complex III, CIII) and cytochrome c oxidase (complex IV, CIV), that cooperate to transfer electrons derived from NADH and succinate to molecular oxygen, creating an electrochemical gradient over the inner membrane that drives transmembrane transport and the ATP synthase. Cytochrome c oxidase is the component of the respiratory chain that catalyzes the reduction of oxygen to water. Electrons originating from reduced cytochrome c in the intermembrane space (IMS) are transferred via the dinuclear copper A center (CU(A)) of subunit 2 and heme A of subunit 1 to the active site in subunit 1, a binuclear center (BNC) formed by heme A3 and copper B (CU(B)). The BNC reduces molecular oxygen to 2 water molecules using 4 electrons from cytochrome c in the IMS and 4 protons from the mitochondrial matrix.</text>
</comment>